<dbReference type="Gene3D" id="1.25.10.10">
    <property type="entry name" value="Leucine-rich Repeat Variant"/>
    <property type="match status" value="1"/>
</dbReference>
<name>A0A3M3UHZ1_PSESJ</name>
<comment type="caution">
    <text evidence="1">The sequence shown here is derived from an EMBL/GenBank/DDBJ whole genome shotgun (WGS) entry which is preliminary data.</text>
</comment>
<sequence length="97" mass="10127">MVAEVESDFRLLVDTNRNVMATHKELVAELINVLNSDGSSEVRAGAAKGLGAAGGADALRALRAALKHDSKILVRAASAEAVGLILGRGNLQDMMDQ</sequence>
<evidence type="ECO:0000313" key="1">
    <source>
        <dbReference type="EMBL" id="RMO32820.1"/>
    </source>
</evidence>
<organism evidence="1 2">
    <name type="scientific">Pseudomonas syringae pv. pisi</name>
    <dbReference type="NCBI Taxonomy" id="59510"/>
    <lineage>
        <taxon>Bacteria</taxon>
        <taxon>Pseudomonadati</taxon>
        <taxon>Pseudomonadota</taxon>
        <taxon>Gammaproteobacteria</taxon>
        <taxon>Pseudomonadales</taxon>
        <taxon>Pseudomonadaceae</taxon>
        <taxon>Pseudomonas</taxon>
        <taxon>Pseudomonas syringae</taxon>
    </lineage>
</organism>
<reference evidence="1 2" key="1">
    <citation type="submission" date="2018-08" db="EMBL/GenBank/DDBJ databases">
        <title>Recombination of ecologically and evolutionarily significant loci maintains genetic cohesion in the Pseudomonas syringae species complex.</title>
        <authorList>
            <person name="Dillon M."/>
            <person name="Thakur S."/>
            <person name="Almeida R.N.D."/>
            <person name="Weir B.S."/>
            <person name="Guttman D.S."/>
        </authorList>
    </citation>
    <scope>NUCLEOTIDE SEQUENCE [LARGE SCALE GENOMIC DNA]</scope>
    <source>
        <strain evidence="1 2">ICMP 2788</strain>
    </source>
</reference>
<evidence type="ECO:0000313" key="2">
    <source>
        <dbReference type="Proteomes" id="UP000276886"/>
    </source>
</evidence>
<dbReference type="AlphaFoldDB" id="A0A3M3UHZ1"/>
<dbReference type="EMBL" id="RBPQ01000032">
    <property type="protein sequence ID" value="RMO32820.1"/>
    <property type="molecule type" value="Genomic_DNA"/>
</dbReference>
<gene>
    <name evidence="1" type="ORF">ALQ44_01335</name>
</gene>
<dbReference type="Proteomes" id="UP000276886">
    <property type="component" value="Unassembled WGS sequence"/>
</dbReference>
<dbReference type="InterPro" id="IPR011989">
    <property type="entry name" value="ARM-like"/>
</dbReference>
<dbReference type="Pfam" id="PF13646">
    <property type="entry name" value="HEAT_2"/>
    <property type="match status" value="1"/>
</dbReference>
<accession>A0A3M3UHZ1</accession>
<proteinExistence type="predicted"/>
<protein>
    <recommendedName>
        <fullName evidence="3">HEAT repeat domain-containing protein</fullName>
    </recommendedName>
</protein>
<evidence type="ECO:0008006" key="3">
    <source>
        <dbReference type="Google" id="ProtNLM"/>
    </source>
</evidence>
<dbReference type="InterPro" id="IPR016024">
    <property type="entry name" value="ARM-type_fold"/>
</dbReference>
<dbReference type="SUPFAM" id="SSF48371">
    <property type="entry name" value="ARM repeat"/>
    <property type="match status" value="1"/>
</dbReference>